<reference evidence="1 2" key="1">
    <citation type="submission" date="2017-07" db="EMBL/GenBank/DDBJ databases">
        <title>Paenibacillus herberti R33 genome sequencing and assembly.</title>
        <authorList>
            <person name="Su W."/>
        </authorList>
    </citation>
    <scope>NUCLEOTIDE SEQUENCE [LARGE SCALE GENOMIC DNA]</scope>
    <source>
        <strain evidence="1 2">R33</strain>
    </source>
</reference>
<gene>
    <name evidence="1" type="ORF">CGZ75_12205</name>
</gene>
<protein>
    <submittedName>
        <fullName evidence="1">Uncharacterized protein</fullName>
    </submittedName>
</protein>
<keyword evidence="2" id="KW-1185">Reference proteome</keyword>
<evidence type="ECO:0000313" key="1">
    <source>
        <dbReference type="EMBL" id="OXM17329.1"/>
    </source>
</evidence>
<dbReference type="RefSeq" id="WP_089524404.1">
    <property type="nucleotide sequence ID" value="NZ_NMUQ01000001.1"/>
</dbReference>
<dbReference type="EMBL" id="NMUQ01000001">
    <property type="protein sequence ID" value="OXM17329.1"/>
    <property type="molecule type" value="Genomic_DNA"/>
</dbReference>
<organism evidence="1 2">
    <name type="scientific">Paenibacillus herberti</name>
    <dbReference type="NCBI Taxonomy" id="1619309"/>
    <lineage>
        <taxon>Bacteria</taxon>
        <taxon>Bacillati</taxon>
        <taxon>Bacillota</taxon>
        <taxon>Bacilli</taxon>
        <taxon>Bacillales</taxon>
        <taxon>Paenibacillaceae</taxon>
        <taxon>Paenibacillus</taxon>
    </lineage>
</organism>
<comment type="caution">
    <text evidence="1">The sequence shown here is derived from an EMBL/GenBank/DDBJ whole genome shotgun (WGS) entry which is preliminary data.</text>
</comment>
<proteinExistence type="predicted"/>
<dbReference type="OrthoDB" id="2606904at2"/>
<evidence type="ECO:0000313" key="2">
    <source>
        <dbReference type="Proteomes" id="UP000215145"/>
    </source>
</evidence>
<name>A0A229P664_9BACL</name>
<dbReference type="AlphaFoldDB" id="A0A229P664"/>
<accession>A0A229P664</accession>
<dbReference type="Proteomes" id="UP000215145">
    <property type="component" value="Unassembled WGS sequence"/>
</dbReference>
<sequence length="238" mass="27388">MAKPLKIEQLGLQHIVAAGIKDGKNPQQIAAQCSKEAEEPISNMAVRRYLETLEVSKITPAQAAAAPVSTKVPVEQKQRIVRKDPERVTKLIDRDIDLIELQFRTTQALADRFDWIADLPDMFERRMIMMRDMLKDDGVDVSALDSWGIGFTLELRRNIGTMTALNRELRENARFMATLREKAFEFSLIQEYLSVFMDIFRQENAEAYEIAETKIAANPRLQRIVEQQQQMRGYENVN</sequence>